<dbReference type="InterPro" id="IPR006171">
    <property type="entry name" value="TOPRIM_dom"/>
</dbReference>
<dbReference type="SUPFAM" id="SSF57783">
    <property type="entry name" value="Zinc beta-ribbon"/>
    <property type="match status" value="1"/>
</dbReference>
<dbReference type="Proteomes" id="UP001482231">
    <property type="component" value="Unassembled WGS sequence"/>
</dbReference>
<comment type="caution">
    <text evidence="3">The sequence shown here is derived from an EMBL/GenBank/DDBJ whole genome shotgun (WGS) entry which is preliminary data.</text>
</comment>
<evidence type="ECO:0000259" key="2">
    <source>
        <dbReference type="SMART" id="SM00778"/>
    </source>
</evidence>
<accession>A0ABV0EKM6</accession>
<keyword evidence="4" id="KW-1185">Reference proteome</keyword>
<dbReference type="Pfam" id="PF08273">
    <property type="entry name" value="Zn_Ribbon_Prim"/>
    <property type="match status" value="1"/>
</dbReference>
<reference evidence="3 4" key="1">
    <citation type="submission" date="2024-02" db="EMBL/GenBank/DDBJ databases">
        <title>New thermophilic sulfur-oxidizing bacteria from a hot springs of the Uzon caldera (Kamchatka, Russia).</title>
        <authorList>
            <person name="Dukat A.M."/>
            <person name="Elcheninov A.G."/>
            <person name="Frolov E.N."/>
        </authorList>
    </citation>
    <scope>NUCLEOTIDE SEQUENCE [LARGE SCALE GENOMIC DNA]</scope>
    <source>
        <strain evidence="3 4">AK1</strain>
    </source>
</reference>
<protein>
    <submittedName>
        <fullName evidence="3">Toprim domain-containing protein</fullName>
    </submittedName>
</protein>
<feature type="domain" description="DNA primase/helicase Gp4 N-terminal Bacteriophage T7-like" evidence="2">
    <location>
        <begin position="33"/>
        <end position="71"/>
    </location>
</feature>
<feature type="compositionally biased region" description="Basic and acidic residues" evidence="1">
    <location>
        <begin position="112"/>
        <end position="121"/>
    </location>
</feature>
<name>A0ABV0EKM6_9BURK</name>
<evidence type="ECO:0000256" key="1">
    <source>
        <dbReference type="SAM" id="MobiDB-lite"/>
    </source>
</evidence>
<dbReference type="InterPro" id="IPR013237">
    <property type="entry name" value="Phage_T7_Gp4_N"/>
</dbReference>
<evidence type="ECO:0000313" key="3">
    <source>
        <dbReference type="EMBL" id="MEO1767962.1"/>
    </source>
</evidence>
<dbReference type="InterPro" id="IPR034154">
    <property type="entry name" value="TOPRIM_DnaG/twinkle"/>
</dbReference>
<organism evidence="3 4">
    <name type="scientific">Thiobacter aerophilum</name>
    <dbReference type="NCBI Taxonomy" id="3121275"/>
    <lineage>
        <taxon>Bacteria</taxon>
        <taxon>Pseudomonadati</taxon>
        <taxon>Pseudomonadota</taxon>
        <taxon>Betaproteobacteria</taxon>
        <taxon>Burkholderiales</taxon>
        <taxon>Thiobacteraceae</taxon>
        <taxon>Thiobacter</taxon>
    </lineage>
</organism>
<gene>
    <name evidence="3" type="ORF">V6E02_12150</name>
</gene>
<dbReference type="EMBL" id="JBAJEX010000014">
    <property type="protein sequence ID" value="MEO1767962.1"/>
    <property type="molecule type" value="Genomic_DNA"/>
</dbReference>
<evidence type="ECO:0000313" key="4">
    <source>
        <dbReference type="Proteomes" id="UP001482231"/>
    </source>
</evidence>
<dbReference type="Pfam" id="PF13362">
    <property type="entry name" value="Toprim_3"/>
    <property type="match status" value="1"/>
</dbReference>
<proteinExistence type="predicted"/>
<sequence>MKAEDVRPLARGRWGEILAALAPQLQPALDRMGRHVPCPVHGGRDGYRVFKDVDVTGGSVCNTCGVFADGFATLMWANGWDFSTALKAVAECLNGARSARSARPAPSATRPEPVKGEDDEKLRQSLNHVWNESVPISDRDAEPARLYLARRGISIRPPEALRFHPSLAYYDGDKVVGTFPAIIAMVSGAQGNPVTIHRTYLTRDGQKAPVESPKKLMGYPKDRKLIGGAIRLVDPGSVLAVAEGLETALAVMEGTGLPVWCAVNALLLENFVPPARVERVIVFADKDRPSEQHPKGHGQEAAVRLVQRLWEMGIKASAIVPAGEIPPGQKSLDWLDILNRDGKAGFPTLRSIDEHVMRRVA</sequence>
<feature type="region of interest" description="Disordered" evidence="1">
    <location>
        <begin position="100"/>
        <end position="121"/>
    </location>
</feature>
<dbReference type="InterPro" id="IPR055570">
    <property type="entry name" value="DUF7146"/>
</dbReference>
<dbReference type="CDD" id="cd01029">
    <property type="entry name" value="TOPRIM_primases"/>
    <property type="match status" value="1"/>
</dbReference>
<dbReference type="SMART" id="SM00778">
    <property type="entry name" value="Prim_Zn_Ribbon"/>
    <property type="match status" value="1"/>
</dbReference>
<dbReference type="Pfam" id="PF23639">
    <property type="entry name" value="DUF7146"/>
    <property type="match status" value="1"/>
</dbReference>
<dbReference type="RefSeq" id="WP_347309074.1">
    <property type="nucleotide sequence ID" value="NZ_JBAJEX010000014.1"/>
</dbReference>
<feature type="compositionally biased region" description="Low complexity" evidence="1">
    <location>
        <begin position="100"/>
        <end position="111"/>
    </location>
</feature>